<proteinExistence type="predicted"/>
<dbReference type="AlphaFoldDB" id="W6R0I4"/>
<dbReference type="EMBL" id="HG792018">
    <property type="protein sequence ID" value="CDM35322.1"/>
    <property type="molecule type" value="Genomic_DNA"/>
</dbReference>
<gene>
    <name evidence="1" type="ORF">PROQFM164_S04g000203</name>
</gene>
<sequence>MLEVWNDLDSMPMPLTLVNSQSKALPTQIHPPTSRLNSHMLNHAISLLPH</sequence>
<accession>W6R0I4</accession>
<evidence type="ECO:0000313" key="2">
    <source>
        <dbReference type="Proteomes" id="UP000030686"/>
    </source>
</evidence>
<evidence type="ECO:0000313" key="1">
    <source>
        <dbReference type="EMBL" id="CDM35322.1"/>
    </source>
</evidence>
<dbReference type="Proteomes" id="UP000030686">
    <property type="component" value="Unassembled WGS sequence"/>
</dbReference>
<name>W6R0I4_PENRF</name>
<reference evidence="1" key="1">
    <citation type="journal article" date="2014" name="Nat. Commun.">
        <title>Multiple recent horizontal transfers of a large genomic region in cheese making fungi.</title>
        <authorList>
            <person name="Cheeseman K."/>
            <person name="Ropars J."/>
            <person name="Renault P."/>
            <person name="Dupont J."/>
            <person name="Gouzy J."/>
            <person name="Branca A."/>
            <person name="Abraham A.L."/>
            <person name="Ceppi M."/>
            <person name="Conseiller E."/>
            <person name="Debuchy R."/>
            <person name="Malagnac F."/>
            <person name="Goarin A."/>
            <person name="Silar P."/>
            <person name="Lacoste S."/>
            <person name="Sallet E."/>
            <person name="Bensimon A."/>
            <person name="Giraud T."/>
            <person name="Brygoo Y."/>
        </authorList>
    </citation>
    <scope>NUCLEOTIDE SEQUENCE [LARGE SCALE GENOMIC DNA]</scope>
    <source>
        <strain evidence="1">FM164</strain>
    </source>
</reference>
<keyword evidence="2" id="KW-1185">Reference proteome</keyword>
<organism evidence="1 2">
    <name type="scientific">Penicillium roqueforti (strain FM164)</name>
    <dbReference type="NCBI Taxonomy" id="1365484"/>
    <lineage>
        <taxon>Eukaryota</taxon>
        <taxon>Fungi</taxon>
        <taxon>Dikarya</taxon>
        <taxon>Ascomycota</taxon>
        <taxon>Pezizomycotina</taxon>
        <taxon>Eurotiomycetes</taxon>
        <taxon>Eurotiomycetidae</taxon>
        <taxon>Eurotiales</taxon>
        <taxon>Aspergillaceae</taxon>
        <taxon>Penicillium</taxon>
    </lineage>
</organism>
<protein>
    <submittedName>
        <fullName evidence="1">Genomic scaffold, ProqFM164S04</fullName>
    </submittedName>
</protein>